<evidence type="ECO:0000259" key="21">
    <source>
        <dbReference type="PROSITE" id="PS51848"/>
    </source>
</evidence>
<dbReference type="GO" id="GO:0046872">
    <property type="term" value="F:metal ion binding"/>
    <property type="evidence" value="ECO:0007669"/>
    <property type="project" value="UniProtKB-KW"/>
</dbReference>
<evidence type="ECO:0000256" key="3">
    <source>
        <dbReference type="ARBA" id="ARBA00008223"/>
    </source>
</evidence>
<keyword evidence="5" id="KW-0963">Cytoplasm</keyword>
<keyword evidence="7 16" id="KW-0479">Metal-binding</keyword>
<dbReference type="InterPro" id="IPR001715">
    <property type="entry name" value="CH_dom"/>
</dbReference>
<dbReference type="SMART" id="SM00132">
    <property type="entry name" value="LIM"/>
    <property type="match status" value="1"/>
</dbReference>
<dbReference type="InterPro" id="IPR050540">
    <property type="entry name" value="F-actin_Monoox_Mical"/>
</dbReference>
<keyword evidence="23" id="KW-1185">Reference proteome</keyword>
<dbReference type="Gene3D" id="3.50.50.60">
    <property type="entry name" value="FAD/NAD(P)-binding domain"/>
    <property type="match status" value="1"/>
</dbReference>
<gene>
    <name evidence="22" type="ORF">BPAG_LOCUS7868</name>
</gene>
<dbReference type="PANTHER" id="PTHR23167:SF54">
    <property type="entry name" value="[F-ACTIN]-MONOOXYGENASE MICAL"/>
    <property type="match status" value="1"/>
</dbReference>
<feature type="domain" description="LIM zinc-binding" evidence="20">
    <location>
        <begin position="962"/>
        <end position="1028"/>
    </location>
</feature>
<comment type="cofactor">
    <cofactor evidence="1">
        <name>FAD</name>
        <dbReference type="ChEBI" id="CHEBI:57692"/>
    </cofactor>
</comment>
<dbReference type="PRINTS" id="PR00420">
    <property type="entry name" value="RNGMNOXGNASE"/>
</dbReference>
<evidence type="ECO:0000256" key="13">
    <source>
        <dbReference type="ARBA" id="ARBA00023038"/>
    </source>
</evidence>
<evidence type="ECO:0000256" key="18">
    <source>
        <dbReference type="SAM" id="MobiDB-lite"/>
    </source>
</evidence>
<dbReference type="InterPro" id="IPR001781">
    <property type="entry name" value="Znf_LIM"/>
</dbReference>
<evidence type="ECO:0000256" key="2">
    <source>
        <dbReference type="ARBA" id="ARBA00004496"/>
    </source>
</evidence>
<comment type="catalytic activity">
    <reaction evidence="15">
        <text>L-methionyl-[F-actin] + NADPH + O2 + H(+) = L-methionyl-(R)-S-oxide-[F-actin] + NADP(+) + H2O</text>
        <dbReference type="Rhea" id="RHEA:51308"/>
        <dbReference type="Rhea" id="RHEA-COMP:12953"/>
        <dbReference type="Rhea" id="RHEA-COMP:12956"/>
        <dbReference type="ChEBI" id="CHEBI:15377"/>
        <dbReference type="ChEBI" id="CHEBI:15378"/>
        <dbReference type="ChEBI" id="CHEBI:15379"/>
        <dbReference type="ChEBI" id="CHEBI:16044"/>
        <dbReference type="ChEBI" id="CHEBI:45764"/>
        <dbReference type="ChEBI" id="CHEBI:57783"/>
        <dbReference type="ChEBI" id="CHEBI:58349"/>
        <dbReference type="EC" id="1.14.13.225"/>
    </reaction>
</comment>
<dbReference type="PROSITE" id="PS50021">
    <property type="entry name" value="CH"/>
    <property type="match status" value="1"/>
</dbReference>
<evidence type="ECO:0000256" key="1">
    <source>
        <dbReference type="ARBA" id="ARBA00001974"/>
    </source>
</evidence>
<evidence type="ECO:0000256" key="17">
    <source>
        <dbReference type="SAM" id="Coils"/>
    </source>
</evidence>
<evidence type="ECO:0000256" key="11">
    <source>
        <dbReference type="ARBA" id="ARBA00023002"/>
    </source>
</evidence>
<evidence type="ECO:0000259" key="20">
    <source>
        <dbReference type="PROSITE" id="PS50023"/>
    </source>
</evidence>
<dbReference type="PROSITE" id="PS51848">
    <property type="entry name" value="BMERB"/>
    <property type="match status" value="1"/>
</dbReference>
<dbReference type="Pfam" id="PF12130">
    <property type="entry name" value="bMERB_dom"/>
    <property type="match status" value="1"/>
</dbReference>
<evidence type="ECO:0000256" key="5">
    <source>
        <dbReference type="ARBA" id="ARBA00022490"/>
    </source>
</evidence>
<dbReference type="Pfam" id="PF25413">
    <property type="entry name" value="Rossman_Mical"/>
    <property type="match status" value="1"/>
</dbReference>
<feature type="domain" description="Calponin-homology (CH)" evidence="19">
    <location>
        <begin position="508"/>
        <end position="612"/>
    </location>
</feature>
<evidence type="ECO:0000256" key="4">
    <source>
        <dbReference type="ARBA" id="ARBA00012709"/>
    </source>
</evidence>
<keyword evidence="10" id="KW-0521">NADP</keyword>
<evidence type="ECO:0000256" key="7">
    <source>
        <dbReference type="ARBA" id="ARBA00022723"/>
    </source>
</evidence>
<dbReference type="STRING" id="6280.A0A158PQL7"/>
<dbReference type="Gene3D" id="2.10.110.10">
    <property type="entry name" value="Cysteine Rich Protein"/>
    <property type="match status" value="1"/>
</dbReference>
<keyword evidence="12" id="KW-0503">Monooxygenase</keyword>
<dbReference type="SMART" id="SM01203">
    <property type="entry name" value="DUF3585"/>
    <property type="match status" value="1"/>
</dbReference>
<dbReference type="EMBL" id="UZAD01013129">
    <property type="protein sequence ID" value="VDN89054.1"/>
    <property type="molecule type" value="Genomic_DNA"/>
</dbReference>
<protein>
    <recommendedName>
        <fullName evidence="4">F-actin monooxygenase</fullName>
        <ecNumber evidence="4">1.14.13.225</ecNumber>
    </recommendedName>
</protein>
<dbReference type="EC" id="1.14.13.225" evidence="4"/>
<evidence type="ECO:0000259" key="19">
    <source>
        <dbReference type="PROSITE" id="PS50021"/>
    </source>
</evidence>
<reference evidence="24" key="1">
    <citation type="submission" date="2016-04" db="UniProtKB">
        <authorList>
            <consortium name="WormBaseParasite"/>
        </authorList>
    </citation>
    <scope>IDENTIFICATION</scope>
</reference>
<evidence type="ECO:0000313" key="23">
    <source>
        <dbReference type="Proteomes" id="UP000278627"/>
    </source>
</evidence>
<dbReference type="GO" id="GO:0005737">
    <property type="term" value="C:cytoplasm"/>
    <property type="evidence" value="ECO:0007669"/>
    <property type="project" value="UniProtKB-SubCell"/>
</dbReference>
<comment type="similarity">
    <text evidence="3">Belongs to the Mical family.</text>
</comment>
<evidence type="ECO:0000313" key="22">
    <source>
        <dbReference type="EMBL" id="VDN89054.1"/>
    </source>
</evidence>
<feature type="domain" description="BMERB" evidence="21">
    <location>
        <begin position="1493"/>
        <end position="1640"/>
    </location>
</feature>
<evidence type="ECO:0000256" key="10">
    <source>
        <dbReference type="ARBA" id="ARBA00022857"/>
    </source>
</evidence>
<dbReference type="GO" id="GO:0003779">
    <property type="term" value="F:actin binding"/>
    <property type="evidence" value="ECO:0007669"/>
    <property type="project" value="UniProtKB-KW"/>
</dbReference>
<sequence>MDANRLFDAFAAATSFTKIQQLFAQLCALLDIDPYDNFNVFRRLKTVLNDWRAQKLWSLLEKRAEQKEYCHQKACECLSVLVIGAGPCGLRSAIECALLGAYVVLVEQRDCFSRNNVLHLWPFVIQDLKNLGIKIFYPKFCRGSIDHISIRQLQIFLVKIALVLGVQIHDSITFQRLIFPKCNENGIVEGWRAEFYPPRHILSDFVFDALIGADGKRNTVPGFPKRELRGKLAIGITANFVNQRTLAEEKVQEISGVAYIFNQQFFKDMKEATGVDLENIVYYKDETHYFVMCAKKQSLLEKGVIVEDNEDVSLLLSPNNINQEKLCDYAAEAADFATGGNLPNLKYARNHNDSEDVAMFDFTSLFSAQCSVRLIERCDRRLLMSIVGDSLHEPFWPTGSGCARGFLGVFDAVWMLRAYGLNVQGLMVLLAERESVYRLLAQAKPDNLHKQTHKYSIDPRTRYISLEMAVQPHEVSHLIDTDNPRNVETDKALPLRTAKAADRVSGTYIKRYKLWKFCYQALSAYHLRIFNFLECWNDGRALAALLGKFRPDLVDYLSLCAADNPNAVIEKVFSAVKKEYDIKPPCKNHAEWVNVSTDARVIYISSIVEAFKSDSQRMRETLMNAIRTSTISHKRKTRQVDTSRTKKMEPIYRRASDLLNAFASTAALNERVEETLKNFIKRKQDVISEMPDFTTLCQVHDAVTELNGDEKIGYSFKRLDRNALIQSAGSQPVKYITGRPVVEKLNPERLYAVERIVSGELEKEKTEEMYRNKQRLANVLTRKMDKHDIDEMKLKLEQTAMGLLFNKEQYRVLTSKEEKVKALLNVFKIICTNAAAARRTVNEGFKHADEKYKDIDEKLSKAETLLKNQNLVGIDIVSRTKNKNGVIVNNGGKPVNAKKSPPPLPPKKTILQESRISSSASRPENQNVIFRSKSSSSNKSSRPCSVPVMRLSCDSVNARQQIICQLCLKVVYLAERMQVEGMFIHKKCFRCAFCEQPLRLGNCAQDRNLRSFNPRFFCMQHINLPVLEKITRIEKNSCKAGAYLPLLNDTLNTVNGYTTSCGNQSAVSVAIQRTGRNSPSMLLGKTMEKMRAQKEAVRGLLSSHQQVMRERAEFEIYDQKITKKEKEYSIIGNETCSNGHDNFSDEELLENENEYLSSGKDDDDDDDSDFMEDELVDLESVVLENLDESMSRSLTEAQALKLLKTFKERRQQRFQEQHTNILSLEQECEKSSGNFDATIIKNRNEMTAVTTVGSTAVKITKDLSEKNYHYIFKKQVLAPFMGINDMGNKACTQAKMKTNEQLELCRTIKRHSIPKQSSRVMSRFPRHLSLDHSRKDIEVLIWTGIETSIKMFSFQRICTTPSTERTSDFTHFSSSSDDYSQEADAIQSQSAAQSNLGLLAQLFSAERVKALQSTDKADQTDSNLHGTDLKNQNHGALGGRVLSRCSSTPVSHALSTSSEKKHSIFHQQNKLSPTLFTKKDIRRIQKLAEKILKQKEQERISAAQDLQRELEEIDVRKLEVEAVAGDLERRLSDGIFLYAENLWILEQWLLYVQEMVQLKQREEELKLRVSEFEVNEEYKNLQLQLKEVQNSGTSIVSPDSQTEKSILKKTLAVLEMRDAIQKQLKVVKERAGQRKVTEASTLIELKGASYRNFRPVFI</sequence>
<evidence type="ECO:0000313" key="24">
    <source>
        <dbReference type="WBParaSite" id="BPAG_0000790601-mRNA-1"/>
    </source>
</evidence>
<dbReference type="GO" id="GO:0120501">
    <property type="term" value="F:F-actin monooxygenase activity"/>
    <property type="evidence" value="ECO:0007669"/>
    <property type="project" value="UniProtKB-EC"/>
</dbReference>
<feature type="compositionally biased region" description="Low complexity" evidence="18">
    <location>
        <begin position="887"/>
        <end position="899"/>
    </location>
</feature>
<evidence type="ECO:0000256" key="15">
    <source>
        <dbReference type="ARBA" id="ARBA00049522"/>
    </source>
</evidence>
<reference evidence="22 23" key="2">
    <citation type="submission" date="2018-11" db="EMBL/GenBank/DDBJ databases">
        <authorList>
            <consortium name="Pathogen Informatics"/>
        </authorList>
    </citation>
    <scope>NUCLEOTIDE SEQUENCE [LARGE SCALE GENOMIC DNA]</scope>
</reference>
<keyword evidence="6" id="KW-0285">Flavoprotein</keyword>
<keyword evidence="9 16" id="KW-0862">Zinc</keyword>
<dbReference type="CDD" id="cd09358">
    <property type="entry name" value="LIM_Mical_like"/>
    <property type="match status" value="1"/>
</dbReference>
<keyword evidence="13 16" id="KW-0440">LIM domain</keyword>
<keyword evidence="17" id="KW-0175">Coiled coil</keyword>
<dbReference type="InterPro" id="IPR022735">
    <property type="entry name" value="bMERB_dom"/>
</dbReference>
<dbReference type="WBParaSite" id="BPAG_0000790601-mRNA-1">
    <property type="protein sequence ID" value="BPAG_0000790601-mRNA-1"/>
    <property type="gene ID" value="BPAG_0000790601"/>
</dbReference>
<dbReference type="FunFam" id="3.50.50.60:FF:000004">
    <property type="entry name" value="protein-methionine sulfoxide oxidase MICAL2 isoform X1"/>
    <property type="match status" value="1"/>
</dbReference>
<feature type="compositionally biased region" description="Low complexity" evidence="18">
    <location>
        <begin position="932"/>
        <end position="941"/>
    </location>
</feature>
<name>A0A158PQL7_BRUPA</name>
<dbReference type="InterPro" id="IPR057494">
    <property type="entry name" value="Rossman_Mical"/>
</dbReference>
<keyword evidence="8" id="KW-0274">FAD</keyword>
<evidence type="ECO:0000256" key="6">
    <source>
        <dbReference type="ARBA" id="ARBA00022630"/>
    </source>
</evidence>
<keyword evidence="14" id="KW-0009">Actin-binding</keyword>
<feature type="coiled-coil region" evidence="17">
    <location>
        <begin position="1492"/>
        <end position="1523"/>
    </location>
</feature>
<evidence type="ECO:0000256" key="14">
    <source>
        <dbReference type="ARBA" id="ARBA00023203"/>
    </source>
</evidence>
<dbReference type="SUPFAM" id="SSF47576">
    <property type="entry name" value="Calponin-homology domain, CH-domain"/>
    <property type="match status" value="1"/>
</dbReference>
<proteinExistence type="inferred from homology"/>
<feature type="region of interest" description="Disordered" evidence="18">
    <location>
        <begin position="887"/>
        <end position="944"/>
    </location>
</feature>
<evidence type="ECO:0000256" key="9">
    <source>
        <dbReference type="ARBA" id="ARBA00022833"/>
    </source>
</evidence>
<dbReference type="Pfam" id="PF00307">
    <property type="entry name" value="CH"/>
    <property type="match status" value="1"/>
</dbReference>
<keyword evidence="11" id="KW-0560">Oxidoreductase</keyword>
<dbReference type="PROSITE" id="PS50023">
    <property type="entry name" value="LIM_DOMAIN_2"/>
    <property type="match status" value="1"/>
</dbReference>
<dbReference type="InterPro" id="IPR036188">
    <property type="entry name" value="FAD/NAD-bd_sf"/>
</dbReference>
<evidence type="ECO:0000256" key="8">
    <source>
        <dbReference type="ARBA" id="ARBA00022827"/>
    </source>
</evidence>
<organism evidence="24">
    <name type="scientific">Brugia pahangi</name>
    <name type="common">Filarial nematode worm</name>
    <dbReference type="NCBI Taxonomy" id="6280"/>
    <lineage>
        <taxon>Eukaryota</taxon>
        <taxon>Metazoa</taxon>
        <taxon>Ecdysozoa</taxon>
        <taxon>Nematoda</taxon>
        <taxon>Chromadorea</taxon>
        <taxon>Rhabditida</taxon>
        <taxon>Spirurina</taxon>
        <taxon>Spiruromorpha</taxon>
        <taxon>Filarioidea</taxon>
        <taxon>Onchocercidae</taxon>
        <taxon>Brugia</taxon>
    </lineage>
</organism>
<evidence type="ECO:0000256" key="16">
    <source>
        <dbReference type="PROSITE-ProRule" id="PRU00125"/>
    </source>
</evidence>
<dbReference type="InterPro" id="IPR036872">
    <property type="entry name" value="CH_dom_sf"/>
</dbReference>
<comment type="subcellular location">
    <subcellularLocation>
        <location evidence="2">Cytoplasm</location>
    </subcellularLocation>
</comment>
<dbReference type="SUPFAM" id="SSF51905">
    <property type="entry name" value="FAD/NAD(P)-binding domain"/>
    <property type="match status" value="1"/>
</dbReference>
<feature type="compositionally biased region" description="Polar residues" evidence="18">
    <location>
        <begin position="911"/>
        <end position="929"/>
    </location>
</feature>
<dbReference type="Proteomes" id="UP000278627">
    <property type="component" value="Unassembled WGS sequence"/>
</dbReference>
<dbReference type="PANTHER" id="PTHR23167">
    <property type="entry name" value="CALPONIN HOMOLOGY DOMAIN-CONTAINING PROTEIN DDB_G0272472-RELATED"/>
    <property type="match status" value="1"/>
</dbReference>
<accession>A0A158PQL7</accession>
<feature type="coiled-coil region" evidence="17">
    <location>
        <begin position="1555"/>
        <end position="1591"/>
    </location>
</feature>
<dbReference type="Gene3D" id="1.10.418.10">
    <property type="entry name" value="Calponin-like domain"/>
    <property type="match status" value="1"/>
</dbReference>
<evidence type="ECO:0000256" key="12">
    <source>
        <dbReference type="ARBA" id="ARBA00023033"/>
    </source>
</evidence>